<keyword evidence="3" id="KW-1185">Reference proteome</keyword>
<keyword evidence="1" id="KW-0812">Transmembrane</keyword>
<feature type="transmembrane region" description="Helical" evidence="1">
    <location>
        <begin position="49"/>
        <end position="71"/>
    </location>
</feature>
<evidence type="ECO:0000256" key="1">
    <source>
        <dbReference type="SAM" id="Phobius"/>
    </source>
</evidence>
<evidence type="ECO:0008006" key="4">
    <source>
        <dbReference type="Google" id="ProtNLM"/>
    </source>
</evidence>
<feature type="transmembrane region" description="Helical" evidence="1">
    <location>
        <begin position="87"/>
        <end position="107"/>
    </location>
</feature>
<organism evidence="2 3">
    <name type="scientific">Thermoflavimicrobium dichotomicum</name>
    <dbReference type="NCBI Taxonomy" id="46223"/>
    <lineage>
        <taxon>Bacteria</taxon>
        <taxon>Bacillati</taxon>
        <taxon>Bacillota</taxon>
        <taxon>Bacilli</taxon>
        <taxon>Bacillales</taxon>
        <taxon>Thermoactinomycetaceae</taxon>
        <taxon>Thermoflavimicrobium</taxon>
    </lineage>
</organism>
<dbReference type="AlphaFoldDB" id="A0A1I3TT46"/>
<dbReference type="STRING" id="46223.SAMN05421852_11962"/>
<proteinExistence type="predicted"/>
<dbReference type="Proteomes" id="UP000199545">
    <property type="component" value="Unassembled WGS sequence"/>
</dbReference>
<dbReference type="EMBL" id="FORR01000019">
    <property type="protein sequence ID" value="SFJ73802.1"/>
    <property type="molecule type" value="Genomic_DNA"/>
</dbReference>
<protein>
    <recommendedName>
        <fullName evidence="4">Copper resistance protein D</fullName>
    </recommendedName>
</protein>
<feature type="transmembrane region" description="Helical" evidence="1">
    <location>
        <begin position="127"/>
        <end position="147"/>
    </location>
</feature>
<feature type="transmembrane region" description="Helical" evidence="1">
    <location>
        <begin position="6"/>
        <end position="28"/>
    </location>
</feature>
<accession>A0A1I3TT46</accession>
<evidence type="ECO:0000313" key="2">
    <source>
        <dbReference type="EMBL" id="SFJ73802.1"/>
    </source>
</evidence>
<gene>
    <name evidence="2" type="ORF">SAMN05421852_11962</name>
</gene>
<reference evidence="2 3" key="1">
    <citation type="submission" date="2016-10" db="EMBL/GenBank/DDBJ databases">
        <authorList>
            <person name="de Groot N.N."/>
        </authorList>
    </citation>
    <scope>NUCLEOTIDE SEQUENCE [LARGE SCALE GENOMIC DNA]</scope>
    <source>
        <strain evidence="2 3">DSM 44778</strain>
    </source>
</reference>
<dbReference type="RefSeq" id="WP_093231262.1">
    <property type="nucleotide sequence ID" value="NZ_FORR01000019.1"/>
</dbReference>
<keyword evidence="1" id="KW-0472">Membrane</keyword>
<sequence length="150" mass="17223">MDYKIALFIHVVCIATWFGGTALMAMYLRDAIRSNNVQTMEYALSKSHRWNLTMFIPTAVLATLAGVYMLLQYSGTKELWYIVKERFGLLFVLLFIFTISFYGPKLLKNLKENGIQSAQAQSILKKYIMILNLSLLFMAVLMLFVTLKIS</sequence>
<evidence type="ECO:0000313" key="3">
    <source>
        <dbReference type="Proteomes" id="UP000199545"/>
    </source>
</evidence>
<name>A0A1I3TT46_9BACL</name>
<dbReference type="OrthoDB" id="2989441at2"/>
<keyword evidence="1" id="KW-1133">Transmembrane helix</keyword>